<feature type="domain" description="EF-hand" evidence="1">
    <location>
        <begin position="38"/>
        <end position="73"/>
    </location>
</feature>
<sequence>MLETEHPIDVDRLSVQKNISERRISKRESIKLIEETTLLEKRLCEAFDVFDNARNNEVDVRDLGTIIRALGCVVTEAELQEIQVQVEDVIKNCVPLNKYVEYMYKAISERKFKPAEPEELLKAFQLLDPDNRGYIMKDDLEKTLMEIGEPFTKDEVAEMMAVACDPVTKKVHYEYYINLLIAKIPKNINVYSIVDQMEQEKLELMPKRRRLESLLIEAEGKELNT</sequence>
<reference evidence="2 3" key="1">
    <citation type="journal article" date="2024" name="Ann. Entomol. Soc. Am.">
        <title>Genomic analyses of the southern and eastern yellowjacket wasps (Hymenoptera: Vespidae) reveal evolutionary signatures of social life.</title>
        <authorList>
            <person name="Catto M.A."/>
            <person name="Caine P.B."/>
            <person name="Orr S.E."/>
            <person name="Hunt B.G."/>
            <person name="Goodisman M.A.D."/>
        </authorList>
    </citation>
    <scope>NUCLEOTIDE SEQUENCE [LARGE SCALE GENOMIC DNA]</scope>
    <source>
        <strain evidence="2">233</strain>
        <tissue evidence="2">Head and thorax</tissue>
    </source>
</reference>
<dbReference type="Proteomes" id="UP001607302">
    <property type="component" value="Unassembled WGS sequence"/>
</dbReference>
<feature type="domain" description="EF-hand" evidence="1">
    <location>
        <begin position="115"/>
        <end position="150"/>
    </location>
</feature>
<dbReference type="SUPFAM" id="SSF47473">
    <property type="entry name" value="EF-hand"/>
    <property type="match status" value="1"/>
</dbReference>
<dbReference type="PANTHER" id="PTHR46763">
    <property type="entry name" value="DYNEIN REGULATORY COMPLEX PROTEIN 8"/>
    <property type="match status" value="1"/>
</dbReference>
<evidence type="ECO:0000259" key="1">
    <source>
        <dbReference type="PROSITE" id="PS50222"/>
    </source>
</evidence>
<proteinExistence type="predicted"/>
<dbReference type="InterPro" id="IPR002048">
    <property type="entry name" value="EF_hand_dom"/>
</dbReference>
<dbReference type="FunFam" id="1.10.238.10:FF:000001">
    <property type="entry name" value="Calmodulin 1"/>
    <property type="match status" value="1"/>
</dbReference>
<dbReference type="Pfam" id="PF13499">
    <property type="entry name" value="EF-hand_7"/>
    <property type="match status" value="1"/>
</dbReference>
<dbReference type="AlphaFoldDB" id="A0ABD2A0U5"/>
<dbReference type="SMART" id="SM00054">
    <property type="entry name" value="EFh"/>
    <property type="match status" value="2"/>
</dbReference>
<keyword evidence="3" id="KW-1185">Reference proteome</keyword>
<dbReference type="PROSITE" id="PS50222">
    <property type="entry name" value="EF_HAND_2"/>
    <property type="match status" value="2"/>
</dbReference>
<dbReference type="PANTHER" id="PTHR46763:SF1">
    <property type="entry name" value="DYNEIN REGULATORY COMPLEX PROTEIN 8"/>
    <property type="match status" value="1"/>
</dbReference>
<dbReference type="Gene3D" id="1.10.238.10">
    <property type="entry name" value="EF-hand"/>
    <property type="match status" value="2"/>
</dbReference>
<evidence type="ECO:0000313" key="3">
    <source>
        <dbReference type="Proteomes" id="UP001607302"/>
    </source>
</evidence>
<evidence type="ECO:0000313" key="2">
    <source>
        <dbReference type="EMBL" id="KAL2714234.1"/>
    </source>
</evidence>
<organism evidence="2 3">
    <name type="scientific">Vespula squamosa</name>
    <name type="common">Southern yellow jacket</name>
    <name type="synonym">Wasp</name>
    <dbReference type="NCBI Taxonomy" id="30214"/>
    <lineage>
        <taxon>Eukaryota</taxon>
        <taxon>Metazoa</taxon>
        <taxon>Ecdysozoa</taxon>
        <taxon>Arthropoda</taxon>
        <taxon>Hexapoda</taxon>
        <taxon>Insecta</taxon>
        <taxon>Pterygota</taxon>
        <taxon>Neoptera</taxon>
        <taxon>Endopterygota</taxon>
        <taxon>Hymenoptera</taxon>
        <taxon>Apocrita</taxon>
        <taxon>Aculeata</taxon>
        <taxon>Vespoidea</taxon>
        <taxon>Vespidae</taxon>
        <taxon>Vespinae</taxon>
        <taxon>Vespula</taxon>
    </lineage>
</organism>
<dbReference type="EMBL" id="JAUDFV010000157">
    <property type="protein sequence ID" value="KAL2714234.1"/>
    <property type="molecule type" value="Genomic_DNA"/>
</dbReference>
<accession>A0ABD2A0U5</accession>
<name>A0ABD2A0U5_VESSQ</name>
<protein>
    <submittedName>
        <fullName evidence="2">Dynein regulatory complex protein 8-like isoform X1</fullName>
    </submittedName>
</protein>
<dbReference type="InterPro" id="IPR011992">
    <property type="entry name" value="EF-hand-dom_pair"/>
</dbReference>
<gene>
    <name evidence="2" type="ORF">V1478_016791</name>
</gene>
<comment type="caution">
    <text evidence="2">The sequence shown here is derived from an EMBL/GenBank/DDBJ whole genome shotgun (WGS) entry which is preliminary data.</text>
</comment>